<dbReference type="InterPro" id="IPR052158">
    <property type="entry name" value="INH-QAR"/>
</dbReference>
<evidence type="ECO:0000259" key="1">
    <source>
        <dbReference type="Pfam" id="PF01965"/>
    </source>
</evidence>
<accession>A0A654LWJ0</accession>
<dbReference type="KEGG" id="taa:NMY3_01371"/>
<dbReference type="PANTHER" id="PTHR43130:SF14">
    <property type="entry name" value="DJ-1_PFPI DOMAIN-CONTAINING PROTEIN"/>
    <property type="match status" value="1"/>
</dbReference>
<dbReference type="InterPro" id="IPR029062">
    <property type="entry name" value="Class_I_gatase-like"/>
</dbReference>
<dbReference type="CDD" id="cd03139">
    <property type="entry name" value="GATase1_PfpI_2"/>
    <property type="match status" value="1"/>
</dbReference>
<gene>
    <name evidence="2" type="primary">inhA</name>
    <name evidence="2" type="ORF">NMY3_01371</name>
</gene>
<dbReference type="OrthoDB" id="8348at2157"/>
<dbReference type="GeneID" id="60421432"/>
<feature type="domain" description="DJ-1/PfpI" evidence="1">
    <location>
        <begin position="25"/>
        <end position="199"/>
    </location>
</feature>
<reference evidence="3" key="1">
    <citation type="submission" date="2015-10" db="EMBL/GenBank/DDBJ databases">
        <title>Niche specialization of a soil ammonia-oxidizing archaeon, Candidatus Nitrosocosmicus oleophilus.</title>
        <authorList>
            <person name="Jung M.-Y."/>
            <person name="Rhee S.-K."/>
        </authorList>
    </citation>
    <scope>NUCLEOTIDE SEQUENCE [LARGE SCALE GENOMIC DNA]</scope>
    <source>
        <strain evidence="3">MY3</strain>
    </source>
</reference>
<dbReference type="Proteomes" id="UP000058925">
    <property type="component" value="Chromosome"/>
</dbReference>
<dbReference type="Gene3D" id="3.40.50.880">
    <property type="match status" value="1"/>
</dbReference>
<dbReference type="InterPro" id="IPR002818">
    <property type="entry name" value="DJ-1/PfpI"/>
</dbReference>
<evidence type="ECO:0000313" key="3">
    <source>
        <dbReference type="Proteomes" id="UP000058925"/>
    </source>
</evidence>
<evidence type="ECO:0000313" key="2">
    <source>
        <dbReference type="EMBL" id="ALI35575.1"/>
    </source>
</evidence>
<dbReference type="SUPFAM" id="SSF52317">
    <property type="entry name" value="Class I glutamine amidotransferase-like"/>
    <property type="match status" value="1"/>
</dbReference>
<dbReference type="EC" id="4.2.1.103" evidence="2"/>
<name>A0A654LWJ0_9ARCH</name>
<dbReference type="GO" id="GO:0006355">
    <property type="term" value="P:regulation of DNA-templated transcription"/>
    <property type="evidence" value="ECO:0007669"/>
    <property type="project" value="TreeGrafter"/>
</dbReference>
<dbReference type="RefSeq" id="WP_196818012.1">
    <property type="nucleotide sequence ID" value="NZ_CP012850.1"/>
</dbReference>
<dbReference type="EMBL" id="CP012850">
    <property type="protein sequence ID" value="ALI35575.1"/>
    <property type="molecule type" value="Genomic_DNA"/>
</dbReference>
<organism evidence="2 3">
    <name type="scientific">Candidatus Nitrosocosmicus oleophilus</name>
    <dbReference type="NCBI Taxonomy" id="1353260"/>
    <lineage>
        <taxon>Archaea</taxon>
        <taxon>Nitrososphaerota</taxon>
        <taxon>Nitrososphaeria</taxon>
        <taxon>Nitrososphaerales</taxon>
        <taxon>Nitrososphaeraceae</taxon>
        <taxon>Candidatus Nitrosocosmicus</taxon>
    </lineage>
</organism>
<dbReference type="AlphaFoldDB" id="A0A654LWJ0"/>
<dbReference type="Pfam" id="PF01965">
    <property type="entry name" value="DJ-1_PfpI"/>
    <property type="match status" value="1"/>
</dbReference>
<dbReference type="PANTHER" id="PTHR43130">
    <property type="entry name" value="ARAC-FAMILY TRANSCRIPTIONAL REGULATOR"/>
    <property type="match status" value="1"/>
</dbReference>
<keyword evidence="3" id="KW-1185">Reference proteome</keyword>
<protein>
    <submittedName>
        <fullName evidence="2">Isonitrile hydratase</fullName>
        <ecNumber evidence="2">4.2.1.103</ecNumber>
    </submittedName>
</protein>
<keyword evidence="2" id="KW-0456">Lyase</keyword>
<proteinExistence type="predicted"/>
<sequence>MKNKGDIIIYLDMLSTTEKKISDIKTVGILIFDDVEVLDVAGPFEVFSMTRLDENKRYETSSPFRVVLLSESKTPVIAIGGLKLTPDFTFDDCPKLDLFVIPGGWGTRREVNNLVLLQKISKLSTISTLTASVCTGSSLIGKAGLLDGKKATTHWRTFNFLRDSAPKAQIQTDVIFTIDGTIFTSAGVASGIRLSLYLVSHFFGTQVGKETARFLEFPYPE</sequence>
<dbReference type="GO" id="GO:0050549">
    <property type="term" value="F:cyclohexyl-isocyanide hydratase activity"/>
    <property type="evidence" value="ECO:0007669"/>
    <property type="project" value="UniProtKB-EC"/>
</dbReference>